<gene>
    <name evidence="1" type="ORF">RirG_121550</name>
</gene>
<dbReference type="Proteomes" id="UP000022910">
    <property type="component" value="Unassembled WGS sequence"/>
</dbReference>
<sequence length="68" mass="7629">MAALLGPKKLLAQHVAYFYNAVLLLRLEFRLQTILFSENTILLIVKPIFSVFKRKAGLATTTPLVLLS</sequence>
<comment type="caution">
    <text evidence="1">The sequence shown here is derived from an EMBL/GenBank/DDBJ whole genome shotgun (WGS) entry which is preliminary data.</text>
</comment>
<dbReference type="EMBL" id="JEMT01018503">
    <property type="protein sequence ID" value="EXX66673.1"/>
    <property type="molecule type" value="Genomic_DNA"/>
</dbReference>
<evidence type="ECO:0000313" key="1">
    <source>
        <dbReference type="EMBL" id="EXX66673.1"/>
    </source>
</evidence>
<keyword evidence="2" id="KW-1185">Reference proteome</keyword>
<reference evidence="1 2" key="1">
    <citation type="submission" date="2014-02" db="EMBL/GenBank/DDBJ databases">
        <title>Single nucleus genome sequencing reveals high similarity among nuclei of an endomycorrhizal fungus.</title>
        <authorList>
            <person name="Lin K."/>
            <person name="Geurts R."/>
            <person name="Zhang Z."/>
            <person name="Limpens E."/>
            <person name="Saunders D.G."/>
            <person name="Mu D."/>
            <person name="Pang E."/>
            <person name="Cao H."/>
            <person name="Cha H."/>
            <person name="Lin T."/>
            <person name="Zhou Q."/>
            <person name="Shang Y."/>
            <person name="Li Y."/>
            <person name="Ivanov S."/>
            <person name="Sharma T."/>
            <person name="Velzen R.V."/>
            <person name="Ruijter N.D."/>
            <person name="Aanen D.K."/>
            <person name="Win J."/>
            <person name="Kamoun S."/>
            <person name="Bisseling T."/>
            <person name="Huang S."/>
        </authorList>
    </citation>
    <scope>NUCLEOTIDE SEQUENCE [LARGE SCALE GENOMIC DNA]</scope>
    <source>
        <strain evidence="2">DAOM197198w</strain>
    </source>
</reference>
<dbReference type="AlphaFoldDB" id="A0A015MIL8"/>
<evidence type="ECO:0000313" key="2">
    <source>
        <dbReference type="Proteomes" id="UP000022910"/>
    </source>
</evidence>
<name>A0A015MIL8_RHIIW</name>
<organism evidence="1 2">
    <name type="scientific">Rhizophagus irregularis (strain DAOM 197198w)</name>
    <name type="common">Glomus intraradices</name>
    <dbReference type="NCBI Taxonomy" id="1432141"/>
    <lineage>
        <taxon>Eukaryota</taxon>
        <taxon>Fungi</taxon>
        <taxon>Fungi incertae sedis</taxon>
        <taxon>Mucoromycota</taxon>
        <taxon>Glomeromycotina</taxon>
        <taxon>Glomeromycetes</taxon>
        <taxon>Glomerales</taxon>
        <taxon>Glomeraceae</taxon>
        <taxon>Rhizophagus</taxon>
    </lineage>
</organism>
<proteinExistence type="predicted"/>
<protein>
    <submittedName>
        <fullName evidence="1">Uncharacterized protein</fullName>
    </submittedName>
</protein>
<dbReference type="HOGENOM" id="CLU_2795316_0_0_1"/>
<accession>A0A015MIL8</accession>